<dbReference type="RefSeq" id="WP_406762374.1">
    <property type="nucleotide sequence ID" value="NZ_JBJIAB010000037.1"/>
</dbReference>
<organism evidence="1 2">
    <name type="scientific">Candidatus Clostridium helianthi</name>
    <dbReference type="NCBI Taxonomy" id="3381660"/>
    <lineage>
        <taxon>Bacteria</taxon>
        <taxon>Bacillati</taxon>
        <taxon>Bacillota</taxon>
        <taxon>Clostridia</taxon>
        <taxon>Eubacteriales</taxon>
        <taxon>Clostridiaceae</taxon>
        <taxon>Clostridium</taxon>
    </lineage>
</organism>
<proteinExistence type="predicted"/>
<gene>
    <name evidence="1" type="ORF">ACJDTP_21370</name>
</gene>
<reference evidence="1 2" key="1">
    <citation type="submission" date="2024-11" db="EMBL/GenBank/DDBJ databases">
        <authorList>
            <person name="Heng Y.C."/>
            <person name="Lim A.C.H."/>
            <person name="Lee J.K.Y."/>
            <person name="Kittelmann S."/>
        </authorList>
    </citation>
    <scope>NUCLEOTIDE SEQUENCE [LARGE SCALE GENOMIC DNA]</scope>
    <source>
        <strain evidence="1 2">WILCCON 0112</strain>
    </source>
</reference>
<dbReference type="EMBL" id="JBJIAB010000037">
    <property type="protein sequence ID" value="MFL0167626.1"/>
    <property type="molecule type" value="Genomic_DNA"/>
</dbReference>
<evidence type="ECO:0000313" key="1">
    <source>
        <dbReference type="EMBL" id="MFL0167626.1"/>
    </source>
</evidence>
<comment type="caution">
    <text evidence="1">The sequence shown here is derived from an EMBL/GenBank/DDBJ whole genome shotgun (WGS) entry which is preliminary data.</text>
</comment>
<accession>A0ABW8S9T5</accession>
<protein>
    <submittedName>
        <fullName evidence="1">Uncharacterized protein</fullName>
    </submittedName>
</protein>
<dbReference type="Proteomes" id="UP001623600">
    <property type="component" value="Unassembled WGS sequence"/>
</dbReference>
<name>A0ABW8S9T5_9CLOT</name>
<keyword evidence="2" id="KW-1185">Reference proteome</keyword>
<evidence type="ECO:0000313" key="2">
    <source>
        <dbReference type="Proteomes" id="UP001623600"/>
    </source>
</evidence>
<sequence>MKINLRKNEVVRIKLDVDTCSVVINDKTFTEKISALDVARVGKKYDKKFKDSFIRNIYQRCIGIGTDEYKMCVDYSFEA</sequence>